<comment type="caution">
    <text evidence="2">The sequence shown here is derived from an EMBL/GenBank/DDBJ whole genome shotgun (WGS) entry which is preliminary data.</text>
</comment>
<organism evidence="2 3">
    <name type="scientific">Corallococcus llansteffanensis</name>
    <dbReference type="NCBI Taxonomy" id="2316731"/>
    <lineage>
        <taxon>Bacteria</taxon>
        <taxon>Pseudomonadati</taxon>
        <taxon>Myxococcota</taxon>
        <taxon>Myxococcia</taxon>
        <taxon>Myxococcales</taxon>
        <taxon>Cystobacterineae</taxon>
        <taxon>Myxococcaceae</taxon>
        <taxon>Corallococcus</taxon>
    </lineage>
</organism>
<protein>
    <submittedName>
        <fullName evidence="2">Carbohydrate-binding protein</fullName>
    </submittedName>
</protein>
<dbReference type="AlphaFoldDB" id="A0A3A8MYJ9"/>
<dbReference type="InterPro" id="IPR025975">
    <property type="entry name" value="Polysacc_lyase"/>
</dbReference>
<dbReference type="Proteomes" id="UP000272888">
    <property type="component" value="Unassembled WGS sequence"/>
</dbReference>
<name>A0A3A8MYJ9_9BACT</name>
<evidence type="ECO:0000313" key="3">
    <source>
        <dbReference type="Proteomes" id="UP000272888"/>
    </source>
</evidence>
<dbReference type="Pfam" id="PF14099">
    <property type="entry name" value="Polysacc_lyase"/>
    <property type="match status" value="1"/>
</dbReference>
<evidence type="ECO:0000313" key="2">
    <source>
        <dbReference type="EMBL" id="RKH36410.1"/>
    </source>
</evidence>
<accession>A0A3A8MYJ9</accession>
<gene>
    <name evidence="2" type="ORF">D7V93_42975</name>
</gene>
<dbReference type="EMBL" id="RAWB01001016">
    <property type="protein sequence ID" value="RKH36410.1"/>
    <property type="molecule type" value="Genomic_DNA"/>
</dbReference>
<evidence type="ECO:0000256" key="1">
    <source>
        <dbReference type="SAM" id="MobiDB-lite"/>
    </source>
</evidence>
<feature type="region of interest" description="Disordered" evidence="1">
    <location>
        <begin position="295"/>
        <end position="315"/>
    </location>
</feature>
<proteinExistence type="predicted"/>
<keyword evidence="3" id="KW-1185">Reference proteome</keyword>
<sequence>MPGDVVTVPSACRGMRCTARPLPSAVCARAFMPPRAQACGKYGRVSCVCPPQPPDKRTQMLRLLKLAPLALLVPWVAQASVVWKGDFETGDLSQYTDAWFVAPDRMQVEGDLVRDGNKALKVTVQQGDNPVNASGNRNELFRGTYEPVDSEYYYKWSTLFPQDFPSSPRWQVFTQWHHDGCCGSPPLEFFVINDTMNMRVGGSSGEVLWQAPVHRDQWNDFVMHVKWSPDPNVGFVELYYNGNLVVPKRNIATRYPDTAGYIQLGYYRDATIAQTASLYHDGFTMATTLEEVMPAPTAPLPAEGGDPSTLAATAP</sequence>
<reference evidence="3" key="1">
    <citation type="submission" date="2018-09" db="EMBL/GenBank/DDBJ databases">
        <authorList>
            <person name="Livingstone P.G."/>
            <person name="Whitworth D.E."/>
        </authorList>
    </citation>
    <scope>NUCLEOTIDE SEQUENCE [LARGE SCALE GENOMIC DNA]</scope>
    <source>
        <strain evidence="3">CA051B</strain>
    </source>
</reference>
<dbReference type="Gene3D" id="2.60.120.200">
    <property type="match status" value="1"/>
</dbReference>